<dbReference type="Pfam" id="PF02616">
    <property type="entry name" value="SMC_ScpA"/>
    <property type="match status" value="1"/>
</dbReference>
<gene>
    <name evidence="1" type="ORF">S06H3_64926</name>
</gene>
<protein>
    <submittedName>
        <fullName evidence="1">Uncharacterized protein</fullName>
    </submittedName>
</protein>
<reference evidence="1" key="1">
    <citation type="journal article" date="2014" name="Front. Microbiol.">
        <title>High frequency of phylogenetically diverse reductive dehalogenase-homologous genes in deep subseafloor sedimentary metagenomes.</title>
        <authorList>
            <person name="Kawai M."/>
            <person name="Futagami T."/>
            <person name="Toyoda A."/>
            <person name="Takaki Y."/>
            <person name="Nishi S."/>
            <person name="Hori S."/>
            <person name="Arai W."/>
            <person name="Tsubouchi T."/>
            <person name="Morono Y."/>
            <person name="Uchiyama I."/>
            <person name="Ito T."/>
            <person name="Fujiyama A."/>
            <person name="Inagaki F."/>
            <person name="Takami H."/>
        </authorList>
    </citation>
    <scope>NUCLEOTIDE SEQUENCE</scope>
    <source>
        <strain evidence="1">Expedition CK06-06</strain>
    </source>
</reference>
<dbReference type="AlphaFoldDB" id="X1S826"/>
<dbReference type="EMBL" id="BARV01043519">
    <property type="protein sequence ID" value="GAI63929.1"/>
    <property type="molecule type" value="Genomic_DNA"/>
</dbReference>
<feature type="non-terminal residue" evidence="1">
    <location>
        <position position="109"/>
    </location>
</feature>
<organism evidence="1">
    <name type="scientific">marine sediment metagenome</name>
    <dbReference type="NCBI Taxonomy" id="412755"/>
    <lineage>
        <taxon>unclassified sequences</taxon>
        <taxon>metagenomes</taxon>
        <taxon>ecological metagenomes</taxon>
    </lineage>
</organism>
<comment type="caution">
    <text evidence="1">The sequence shown here is derived from an EMBL/GenBank/DDBJ whole genome shotgun (WGS) entry which is preliminary data.</text>
</comment>
<sequence>ENICYFDCLLFLLSAQLPSYIYYILENKSIIDLNTSSKIITDAALILKIKSEHLLPKIENKNIEEEDEEDNNFMISGDKNIFLQEYNKYKKVVEHLKEKEGNQSNIYFP</sequence>
<feature type="non-terminal residue" evidence="1">
    <location>
        <position position="1"/>
    </location>
</feature>
<proteinExistence type="predicted"/>
<name>X1S826_9ZZZZ</name>
<dbReference type="InterPro" id="IPR003768">
    <property type="entry name" value="ScpA"/>
</dbReference>
<accession>X1S826</accession>
<evidence type="ECO:0000313" key="1">
    <source>
        <dbReference type="EMBL" id="GAI63929.1"/>
    </source>
</evidence>